<keyword evidence="1" id="KW-0805">Transcription regulation</keyword>
<evidence type="ECO:0000256" key="3">
    <source>
        <dbReference type="ARBA" id="ARBA00023163"/>
    </source>
</evidence>
<evidence type="ECO:0000259" key="5">
    <source>
        <dbReference type="PROSITE" id="PS50943"/>
    </source>
</evidence>
<protein>
    <submittedName>
        <fullName evidence="6">LacI family transcriptional regulator</fullName>
    </submittedName>
</protein>
<dbReference type="SUPFAM" id="SSF47413">
    <property type="entry name" value="lambda repressor-like DNA-binding domains"/>
    <property type="match status" value="1"/>
</dbReference>
<dbReference type="InterPro" id="IPR001387">
    <property type="entry name" value="Cro/C1-type_HTH"/>
</dbReference>
<sequence length="337" mass="37705">MYIEKSKITIEDIAEAAGCSKTTVSRALSGKGRVSPDMKRRILSYCRKLGYRPKKNGLPAERRRTYNIAVLLPMDQELQEIPFFQQCMLGICETAESMSYDVLVAAGGPDEMFKIRKIVNEEKADGIIVMRALMNDPRIDYLTEADMPFVLIGDACGRHVMQVDDDSISACREMVASLLGMQMKKIALIGGNEEHTVTQKRLKGFYAGFETCHRKPDKKLIYLNCGTKADVFAAVDEILEEYAECIVCMDDKICCQVLLKLNSLHLSIPKDIKVASLYDSFFLQSYVPDITAVAFDEKELGRQACEKLINKLDKGVETKSITSGYNIVLRGSTKCLS</sequence>
<dbReference type="CDD" id="cd01392">
    <property type="entry name" value="HTH_LacI"/>
    <property type="match status" value="1"/>
</dbReference>
<dbReference type="AlphaFoldDB" id="A0A9D2GBV6"/>
<dbReference type="Proteomes" id="UP000824116">
    <property type="component" value="Unassembled WGS sequence"/>
</dbReference>
<dbReference type="GO" id="GO:0003700">
    <property type="term" value="F:DNA-binding transcription factor activity"/>
    <property type="evidence" value="ECO:0007669"/>
    <property type="project" value="TreeGrafter"/>
</dbReference>
<evidence type="ECO:0000259" key="4">
    <source>
        <dbReference type="PROSITE" id="PS50932"/>
    </source>
</evidence>
<dbReference type="PANTHER" id="PTHR30146">
    <property type="entry name" value="LACI-RELATED TRANSCRIPTIONAL REPRESSOR"/>
    <property type="match status" value="1"/>
</dbReference>
<reference evidence="6" key="2">
    <citation type="submission" date="2021-04" db="EMBL/GenBank/DDBJ databases">
        <authorList>
            <person name="Gilroy R."/>
        </authorList>
    </citation>
    <scope>NUCLEOTIDE SEQUENCE</scope>
    <source>
        <strain evidence="6">CHK196-3914</strain>
    </source>
</reference>
<organism evidence="6 7">
    <name type="scientific">Candidatus Mediterraneibacter stercoravium</name>
    <dbReference type="NCBI Taxonomy" id="2838685"/>
    <lineage>
        <taxon>Bacteria</taxon>
        <taxon>Bacillati</taxon>
        <taxon>Bacillota</taxon>
        <taxon>Clostridia</taxon>
        <taxon>Lachnospirales</taxon>
        <taxon>Lachnospiraceae</taxon>
        <taxon>Mediterraneibacter</taxon>
    </lineage>
</organism>
<dbReference type="GO" id="GO:0000976">
    <property type="term" value="F:transcription cis-regulatory region binding"/>
    <property type="evidence" value="ECO:0007669"/>
    <property type="project" value="TreeGrafter"/>
</dbReference>
<evidence type="ECO:0000313" key="7">
    <source>
        <dbReference type="Proteomes" id="UP000824116"/>
    </source>
</evidence>
<dbReference type="InterPro" id="IPR001761">
    <property type="entry name" value="Peripla_BP/Lac1_sug-bd_dom"/>
</dbReference>
<dbReference type="Gene3D" id="1.10.260.40">
    <property type="entry name" value="lambda repressor-like DNA-binding domains"/>
    <property type="match status" value="1"/>
</dbReference>
<feature type="domain" description="HTH lacI-type" evidence="4">
    <location>
        <begin position="8"/>
        <end position="60"/>
    </location>
</feature>
<dbReference type="InterPro" id="IPR000843">
    <property type="entry name" value="HTH_LacI"/>
</dbReference>
<dbReference type="PROSITE" id="PS50932">
    <property type="entry name" value="HTH_LACI_2"/>
    <property type="match status" value="1"/>
</dbReference>
<reference evidence="6" key="1">
    <citation type="journal article" date="2021" name="PeerJ">
        <title>Extensive microbial diversity within the chicken gut microbiome revealed by metagenomics and culture.</title>
        <authorList>
            <person name="Gilroy R."/>
            <person name="Ravi A."/>
            <person name="Getino M."/>
            <person name="Pursley I."/>
            <person name="Horton D.L."/>
            <person name="Alikhan N.F."/>
            <person name="Baker D."/>
            <person name="Gharbi K."/>
            <person name="Hall N."/>
            <person name="Watson M."/>
            <person name="Adriaenssens E.M."/>
            <person name="Foster-Nyarko E."/>
            <person name="Jarju S."/>
            <person name="Secka A."/>
            <person name="Antonio M."/>
            <person name="Oren A."/>
            <person name="Chaudhuri R.R."/>
            <person name="La Ragione R."/>
            <person name="Hildebrand F."/>
            <person name="Pallen M.J."/>
        </authorList>
    </citation>
    <scope>NUCLEOTIDE SEQUENCE</scope>
    <source>
        <strain evidence="6">CHK196-3914</strain>
    </source>
</reference>
<evidence type="ECO:0000313" key="6">
    <source>
        <dbReference type="EMBL" id="HIZ75901.1"/>
    </source>
</evidence>
<dbReference type="InterPro" id="IPR010982">
    <property type="entry name" value="Lambda_DNA-bd_dom_sf"/>
</dbReference>
<accession>A0A9D2GBV6</accession>
<gene>
    <name evidence="6" type="ORF">H9723_11780</name>
</gene>
<proteinExistence type="predicted"/>
<dbReference type="Gene3D" id="3.40.50.2300">
    <property type="match status" value="2"/>
</dbReference>
<dbReference type="Pfam" id="PF00532">
    <property type="entry name" value="Peripla_BP_1"/>
    <property type="match status" value="1"/>
</dbReference>
<keyword evidence="3" id="KW-0804">Transcription</keyword>
<dbReference type="Pfam" id="PF00356">
    <property type="entry name" value="LacI"/>
    <property type="match status" value="1"/>
</dbReference>
<dbReference type="PROSITE" id="PS50943">
    <property type="entry name" value="HTH_CROC1"/>
    <property type="match status" value="1"/>
</dbReference>
<name>A0A9D2GBV6_9FIRM</name>
<evidence type="ECO:0000256" key="2">
    <source>
        <dbReference type="ARBA" id="ARBA00023125"/>
    </source>
</evidence>
<dbReference type="SUPFAM" id="SSF53822">
    <property type="entry name" value="Periplasmic binding protein-like I"/>
    <property type="match status" value="1"/>
</dbReference>
<dbReference type="InterPro" id="IPR028082">
    <property type="entry name" value="Peripla_BP_I"/>
</dbReference>
<evidence type="ECO:0000256" key="1">
    <source>
        <dbReference type="ARBA" id="ARBA00023015"/>
    </source>
</evidence>
<dbReference type="EMBL" id="DXAY01000269">
    <property type="protein sequence ID" value="HIZ75901.1"/>
    <property type="molecule type" value="Genomic_DNA"/>
</dbReference>
<comment type="caution">
    <text evidence="6">The sequence shown here is derived from an EMBL/GenBank/DDBJ whole genome shotgun (WGS) entry which is preliminary data.</text>
</comment>
<dbReference type="PANTHER" id="PTHR30146:SF109">
    <property type="entry name" value="HTH-TYPE TRANSCRIPTIONAL REGULATOR GALS"/>
    <property type="match status" value="1"/>
</dbReference>
<feature type="domain" description="HTH cro/C1-type" evidence="5">
    <location>
        <begin position="4"/>
        <end position="52"/>
    </location>
</feature>
<keyword evidence="2" id="KW-0238">DNA-binding</keyword>
<dbReference type="SMART" id="SM00354">
    <property type="entry name" value="HTH_LACI"/>
    <property type="match status" value="1"/>
</dbReference>